<dbReference type="EMBL" id="HACA01032815">
    <property type="protein sequence ID" value="CDW50176.1"/>
    <property type="molecule type" value="Transcribed_RNA"/>
</dbReference>
<organism evidence="1">
    <name type="scientific">Lepeophtheirus salmonis</name>
    <name type="common">Salmon louse</name>
    <name type="synonym">Caligus salmonis</name>
    <dbReference type="NCBI Taxonomy" id="72036"/>
    <lineage>
        <taxon>Eukaryota</taxon>
        <taxon>Metazoa</taxon>
        <taxon>Ecdysozoa</taxon>
        <taxon>Arthropoda</taxon>
        <taxon>Crustacea</taxon>
        <taxon>Multicrustacea</taxon>
        <taxon>Hexanauplia</taxon>
        <taxon>Copepoda</taxon>
        <taxon>Siphonostomatoida</taxon>
        <taxon>Caligidae</taxon>
        <taxon>Lepeophtheirus</taxon>
    </lineage>
</organism>
<dbReference type="AlphaFoldDB" id="A0A0K2VJK6"/>
<proteinExistence type="predicted"/>
<name>A0A0K2VJK6_LEPSM</name>
<protein>
    <submittedName>
        <fullName evidence="1">Uncharacterized protein</fullName>
    </submittedName>
</protein>
<sequence length="33" mass="3837">MTTHLSFRQVCFQIFNLKKEVKRGTECKGHGVL</sequence>
<accession>A0A0K2VJK6</accession>
<reference evidence="1" key="1">
    <citation type="submission" date="2014-05" db="EMBL/GenBank/DDBJ databases">
        <authorList>
            <person name="Chronopoulou M."/>
        </authorList>
    </citation>
    <scope>NUCLEOTIDE SEQUENCE</scope>
    <source>
        <tissue evidence="1">Whole organism</tissue>
    </source>
</reference>
<evidence type="ECO:0000313" key="1">
    <source>
        <dbReference type="EMBL" id="CDW50176.1"/>
    </source>
</evidence>